<evidence type="ECO:0008006" key="3">
    <source>
        <dbReference type="Google" id="ProtNLM"/>
    </source>
</evidence>
<protein>
    <recommendedName>
        <fullName evidence="3">Metal ABC transporter ATPase</fullName>
    </recommendedName>
</protein>
<dbReference type="OrthoDB" id="9132248at2"/>
<evidence type="ECO:0000313" key="2">
    <source>
        <dbReference type="Proteomes" id="UP000199706"/>
    </source>
</evidence>
<dbReference type="Gene3D" id="3.30.160.100">
    <property type="entry name" value="Ribosome hibernation promotion factor-like"/>
    <property type="match status" value="1"/>
</dbReference>
<dbReference type="Proteomes" id="UP000199706">
    <property type="component" value="Unassembled WGS sequence"/>
</dbReference>
<sequence length="122" mass="13034">MGIHMQITYVGFAGSAQIESAAAVQFVRLERFGHAIAGCHLAIEALRERPALLARVSAASADAIGGMFGPRLLFDARLDLIARDGDLVPVEHCMHADPNVAVRTAFDKAERQLECGAVGARH</sequence>
<gene>
    <name evidence="1" type="ORF">SAMN05216466_102108</name>
</gene>
<dbReference type="EMBL" id="FNCJ01000002">
    <property type="protein sequence ID" value="SDG10147.1"/>
    <property type="molecule type" value="Genomic_DNA"/>
</dbReference>
<name>A0A1G7RH90_9BURK</name>
<dbReference type="InterPro" id="IPR036567">
    <property type="entry name" value="RHF-like"/>
</dbReference>
<proteinExistence type="predicted"/>
<evidence type="ECO:0000313" key="1">
    <source>
        <dbReference type="EMBL" id="SDG10147.1"/>
    </source>
</evidence>
<organism evidence="1 2">
    <name type="scientific">Paraburkholderia phenazinium</name>
    <dbReference type="NCBI Taxonomy" id="60549"/>
    <lineage>
        <taxon>Bacteria</taxon>
        <taxon>Pseudomonadati</taxon>
        <taxon>Pseudomonadota</taxon>
        <taxon>Betaproteobacteria</taxon>
        <taxon>Burkholderiales</taxon>
        <taxon>Burkholderiaceae</taxon>
        <taxon>Paraburkholderia</taxon>
    </lineage>
</organism>
<accession>A0A1G7RH90</accession>
<dbReference type="AlphaFoldDB" id="A0A1G7RH90"/>
<reference evidence="1 2" key="1">
    <citation type="submission" date="2016-10" db="EMBL/GenBank/DDBJ databases">
        <authorList>
            <person name="de Groot N.N."/>
        </authorList>
    </citation>
    <scope>NUCLEOTIDE SEQUENCE [LARGE SCALE GENOMIC DNA]</scope>
    <source>
        <strain evidence="1 2">LMG 2247</strain>
    </source>
</reference>